<evidence type="ECO:0000313" key="3">
    <source>
        <dbReference type="Proteomes" id="UP000821866"/>
    </source>
</evidence>
<gene>
    <name evidence="2" type="ORF">HPB51_001135</name>
</gene>
<evidence type="ECO:0000313" key="2">
    <source>
        <dbReference type="EMBL" id="KAH8038352.1"/>
    </source>
</evidence>
<accession>A0A9J6EW47</accession>
<evidence type="ECO:0000256" key="1">
    <source>
        <dbReference type="SAM" id="MobiDB-lite"/>
    </source>
</evidence>
<proteinExistence type="predicted"/>
<keyword evidence="3" id="KW-1185">Reference proteome</keyword>
<name>A0A9J6EW47_RHIMP</name>
<dbReference type="EMBL" id="JABSTU010000001">
    <property type="protein sequence ID" value="KAH8038352.1"/>
    <property type="molecule type" value="Genomic_DNA"/>
</dbReference>
<comment type="caution">
    <text evidence="2">The sequence shown here is derived from an EMBL/GenBank/DDBJ whole genome shotgun (WGS) entry which is preliminary data.</text>
</comment>
<protein>
    <submittedName>
        <fullName evidence="2">Uncharacterized protein</fullName>
    </submittedName>
</protein>
<dbReference type="AlphaFoldDB" id="A0A9J6EW47"/>
<reference evidence="2" key="2">
    <citation type="submission" date="2021-09" db="EMBL/GenBank/DDBJ databases">
        <authorList>
            <person name="Jia N."/>
            <person name="Wang J."/>
            <person name="Shi W."/>
            <person name="Du L."/>
            <person name="Sun Y."/>
            <person name="Zhan W."/>
            <person name="Jiang J."/>
            <person name="Wang Q."/>
            <person name="Zhang B."/>
            <person name="Ji P."/>
            <person name="Sakyi L.B."/>
            <person name="Cui X."/>
            <person name="Yuan T."/>
            <person name="Jiang B."/>
            <person name="Yang W."/>
            <person name="Lam T.T.-Y."/>
            <person name="Chang Q."/>
            <person name="Ding S."/>
            <person name="Wang X."/>
            <person name="Zhu J."/>
            <person name="Ruan X."/>
            <person name="Zhao L."/>
            <person name="Wei J."/>
            <person name="Que T."/>
            <person name="Du C."/>
            <person name="Cheng J."/>
            <person name="Dai P."/>
            <person name="Han X."/>
            <person name="Huang E."/>
            <person name="Gao Y."/>
            <person name="Liu J."/>
            <person name="Shao H."/>
            <person name="Ye R."/>
            <person name="Li L."/>
            <person name="Wei W."/>
            <person name="Wang X."/>
            <person name="Wang C."/>
            <person name="Huo Q."/>
            <person name="Li W."/>
            <person name="Guo W."/>
            <person name="Chen H."/>
            <person name="Chen S."/>
            <person name="Zhou L."/>
            <person name="Zhou L."/>
            <person name="Ni X."/>
            <person name="Tian J."/>
            <person name="Zhou Y."/>
            <person name="Sheng Y."/>
            <person name="Liu T."/>
            <person name="Pan Y."/>
            <person name="Xia L."/>
            <person name="Li J."/>
            <person name="Zhao F."/>
            <person name="Cao W."/>
        </authorList>
    </citation>
    <scope>NUCLEOTIDE SEQUENCE</scope>
    <source>
        <strain evidence="2">Rmic-2018</strain>
        <tissue evidence="2">Larvae</tissue>
    </source>
</reference>
<reference evidence="2" key="1">
    <citation type="journal article" date="2020" name="Cell">
        <title>Large-Scale Comparative Analyses of Tick Genomes Elucidate Their Genetic Diversity and Vector Capacities.</title>
        <authorList>
            <consortium name="Tick Genome and Microbiome Consortium (TIGMIC)"/>
            <person name="Jia N."/>
            <person name="Wang J."/>
            <person name="Shi W."/>
            <person name="Du L."/>
            <person name="Sun Y."/>
            <person name="Zhan W."/>
            <person name="Jiang J.F."/>
            <person name="Wang Q."/>
            <person name="Zhang B."/>
            <person name="Ji P."/>
            <person name="Bell-Sakyi L."/>
            <person name="Cui X.M."/>
            <person name="Yuan T.T."/>
            <person name="Jiang B.G."/>
            <person name="Yang W.F."/>
            <person name="Lam T.T."/>
            <person name="Chang Q.C."/>
            <person name="Ding S.J."/>
            <person name="Wang X.J."/>
            <person name="Zhu J.G."/>
            <person name="Ruan X.D."/>
            <person name="Zhao L."/>
            <person name="Wei J.T."/>
            <person name="Ye R.Z."/>
            <person name="Que T.C."/>
            <person name="Du C.H."/>
            <person name="Zhou Y.H."/>
            <person name="Cheng J.X."/>
            <person name="Dai P.F."/>
            <person name="Guo W.B."/>
            <person name="Han X.H."/>
            <person name="Huang E.J."/>
            <person name="Li L.F."/>
            <person name="Wei W."/>
            <person name="Gao Y.C."/>
            <person name="Liu J.Z."/>
            <person name="Shao H.Z."/>
            <person name="Wang X."/>
            <person name="Wang C.C."/>
            <person name="Yang T.C."/>
            <person name="Huo Q.B."/>
            <person name="Li W."/>
            <person name="Chen H.Y."/>
            <person name="Chen S.E."/>
            <person name="Zhou L.G."/>
            <person name="Ni X.B."/>
            <person name="Tian J.H."/>
            <person name="Sheng Y."/>
            <person name="Liu T."/>
            <person name="Pan Y.S."/>
            <person name="Xia L.Y."/>
            <person name="Li J."/>
            <person name="Zhao F."/>
            <person name="Cao W.C."/>
        </authorList>
    </citation>
    <scope>NUCLEOTIDE SEQUENCE</scope>
    <source>
        <strain evidence="2">Rmic-2018</strain>
    </source>
</reference>
<dbReference type="Proteomes" id="UP000821866">
    <property type="component" value="Chromosome 1"/>
</dbReference>
<feature type="region of interest" description="Disordered" evidence="1">
    <location>
        <begin position="56"/>
        <end position="211"/>
    </location>
</feature>
<sequence>MTDVISHCRTFETLKMRRITPKFGRLPNVTTVASVDKYTPLDLASTIRQIVREELTRHARPTPYEPTPAPPPSHPSVSIAAAGNDDCNYRPPSPPRSQRNNYPLPRYEDHFSYPHQPANTYYDPNEDAPSPPPRQRNAFQEYNAYHQAPVRGPGGDHAGEIHGSRSCSTQPAFRTFQRGPPVATAPQAKRTAETNTAGAGDNPHPTKECPR</sequence>
<organism evidence="2 3">
    <name type="scientific">Rhipicephalus microplus</name>
    <name type="common">Cattle tick</name>
    <name type="synonym">Boophilus microplus</name>
    <dbReference type="NCBI Taxonomy" id="6941"/>
    <lineage>
        <taxon>Eukaryota</taxon>
        <taxon>Metazoa</taxon>
        <taxon>Ecdysozoa</taxon>
        <taxon>Arthropoda</taxon>
        <taxon>Chelicerata</taxon>
        <taxon>Arachnida</taxon>
        <taxon>Acari</taxon>
        <taxon>Parasitiformes</taxon>
        <taxon>Ixodida</taxon>
        <taxon>Ixodoidea</taxon>
        <taxon>Ixodidae</taxon>
        <taxon>Rhipicephalinae</taxon>
        <taxon>Rhipicephalus</taxon>
        <taxon>Boophilus</taxon>
    </lineage>
</organism>
<feature type="compositionally biased region" description="Pro residues" evidence="1">
    <location>
        <begin position="63"/>
        <end position="74"/>
    </location>
</feature>